<proteinExistence type="inferred from homology"/>
<dbReference type="EMBL" id="NAJO01000001">
    <property type="protein sequence ID" value="OQO15151.1"/>
    <property type="molecule type" value="Genomic_DNA"/>
</dbReference>
<reference evidence="7" key="1">
    <citation type="submission" date="2017-03" db="EMBL/GenBank/DDBJ databases">
        <title>Genomes of endolithic fungi from Antarctica.</title>
        <authorList>
            <person name="Coleine C."/>
            <person name="Masonjones S."/>
            <person name="Stajich J.E."/>
        </authorList>
    </citation>
    <scope>NUCLEOTIDE SEQUENCE [LARGE SCALE GENOMIC DNA]</scope>
    <source>
        <strain evidence="7">CCFEE 5527</strain>
    </source>
</reference>
<evidence type="ECO:0000256" key="4">
    <source>
        <dbReference type="ARBA" id="ARBA00022827"/>
    </source>
</evidence>
<accession>A0A1V8TV56</accession>
<dbReference type="STRING" id="1507870.A0A1V8TV56"/>
<sequence length="279" mass="30139">MNQYLDKVYNWQPRAPTDPTILLRNLMLVQHLAGGAAVQGVGVDPLAAVTGLTATLAIDANSRPNPLRDSTQGFFQIPLIQPGCTRTSVRERIIDTVAKGYPLTIRSNCHVTKILFNTTGSAPRASGVEFLDGAHLYRASPLSGGGGTAGSARATKESELQALGIKVIKNLPGLGKNMQDRYEVPVNVVHPNDFALLDGCTFDAKPHDKCYQQWVNNPYILAQRGAYGSNGLAATMSVRSSTADDSSIDMYISGGPVNLKGYFPRWGDAAVRDHKHFSW</sequence>
<protein>
    <recommendedName>
        <fullName evidence="8">Glucose-methanol-choline oxidoreductase N-terminal domain-containing protein</fullName>
    </recommendedName>
</protein>
<dbReference type="PANTHER" id="PTHR11552">
    <property type="entry name" value="GLUCOSE-METHANOL-CHOLINE GMC OXIDOREDUCTASE"/>
    <property type="match status" value="1"/>
</dbReference>
<dbReference type="InterPro" id="IPR012132">
    <property type="entry name" value="GMC_OxRdtase"/>
</dbReference>
<comment type="caution">
    <text evidence="6">The sequence shown here is derived from an EMBL/GenBank/DDBJ whole genome shotgun (WGS) entry which is preliminary data.</text>
</comment>
<evidence type="ECO:0000313" key="7">
    <source>
        <dbReference type="Proteomes" id="UP000192596"/>
    </source>
</evidence>
<name>A0A1V8TV56_9PEZI</name>
<keyword evidence="5" id="KW-0560">Oxidoreductase</keyword>
<dbReference type="GO" id="GO:0016491">
    <property type="term" value="F:oxidoreductase activity"/>
    <property type="evidence" value="ECO:0007669"/>
    <property type="project" value="UniProtKB-KW"/>
</dbReference>
<dbReference type="InParanoid" id="A0A1V8TV56"/>
<keyword evidence="4" id="KW-0274">FAD</keyword>
<evidence type="ECO:0000313" key="6">
    <source>
        <dbReference type="EMBL" id="OQO15151.1"/>
    </source>
</evidence>
<keyword evidence="3" id="KW-0285">Flavoprotein</keyword>
<evidence type="ECO:0000256" key="2">
    <source>
        <dbReference type="ARBA" id="ARBA00010790"/>
    </source>
</evidence>
<dbReference type="Proteomes" id="UP000192596">
    <property type="component" value="Unassembled WGS sequence"/>
</dbReference>
<evidence type="ECO:0008006" key="8">
    <source>
        <dbReference type="Google" id="ProtNLM"/>
    </source>
</evidence>
<evidence type="ECO:0000256" key="1">
    <source>
        <dbReference type="ARBA" id="ARBA00001974"/>
    </source>
</evidence>
<dbReference type="GO" id="GO:0050660">
    <property type="term" value="F:flavin adenine dinucleotide binding"/>
    <property type="evidence" value="ECO:0007669"/>
    <property type="project" value="InterPro"/>
</dbReference>
<keyword evidence="7" id="KW-1185">Reference proteome</keyword>
<organism evidence="6 7">
    <name type="scientific">Cryoendolithus antarcticus</name>
    <dbReference type="NCBI Taxonomy" id="1507870"/>
    <lineage>
        <taxon>Eukaryota</taxon>
        <taxon>Fungi</taxon>
        <taxon>Dikarya</taxon>
        <taxon>Ascomycota</taxon>
        <taxon>Pezizomycotina</taxon>
        <taxon>Dothideomycetes</taxon>
        <taxon>Dothideomycetidae</taxon>
        <taxon>Cladosporiales</taxon>
        <taxon>Cladosporiaceae</taxon>
        <taxon>Cryoendolithus</taxon>
    </lineage>
</organism>
<dbReference type="SUPFAM" id="SSF51905">
    <property type="entry name" value="FAD/NAD(P)-binding domain"/>
    <property type="match status" value="1"/>
</dbReference>
<dbReference type="Gene3D" id="3.30.560.10">
    <property type="entry name" value="Glucose Oxidase, domain 3"/>
    <property type="match status" value="2"/>
</dbReference>
<gene>
    <name evidence="6" type="ORF">B0A48_00533</name>
</gene>
<dbReference type="PANTHER" id="PTHR11552:SF147">
    <property type="entry name" value="CHOLINE DEHYDROGENASE, MITOCHONDRIAL"/>
    <property type="match status" value="1"/>
</dbReference>
<comment type="similarity">
    <text evidence="2">Belongs to the GMC oxidoreductase family.</text>
</comment>
<evidence type="ECO:0000256" key="5">
    <source>
        <dbReference type="ARBA" id="ARBA00023002"/>
    </source>
</evidence>
<dbReference type="OrthoDB" id="269227at2759"/>
<dbReference type="InterPro" id="IPR027424">
    <property type="entry name" value="Glucose_Oxidase_domain_2"/>
</dbReference>
<dbReference type="Gene3D" id="4.10.450.10">
    <property type="entry name" value="Glucose Oxidase, domain 2"/>
    <property type="match status" value="1"/>
</dbReference>
<dbReference type="InterPro" id="IPR036188">
    <property type="entry name" value="FAD/NAD-bd_sf"/>
</dbReference>
<comment type="cofactor">
    <cofactor evidence="1">
        <name>FAD</name>
        <dbReference type="ChEBI" id="CHEBI:57692"/>
    </cofactor>
</comment>
<dbReference type="AlphaFoldDB" id="A0A1V8TV56"/>
<evidence type="ECO:0000256" key="3">
    <source>
        <dbReference type="ARBA" id="ARBA00022630"/>
    </source>
</evidence>
<dbReference type="Gene3D" id="3.50.50.60">
    <property type="entry name" value="FAD/NAD(P)-binding domain"/>
    <property type="match status" value="2"/>
</dbReference>